<dbReference type="EMBL" id="CAJZBQ010000033">
    <property type="protein sequence ID" value="CAG9323098.1"/>
    <property type="molecule type" value="Genomic_DNA"/>
</dbReference>
<reference evidence="1" key="1">
    <citation type="submission" date="2021-09" db="EMBL/GenBank/DDBJ databases">
        <authorList>
            <consortium name="AG Swart"/>
            <person name="Singh M."/>
            <person name="Singh A."/>
            <person name="Seah K."/>
            <person name="Emmerich C."/>
        </authorList>
    </citation>
    <scope>NUCLEOTIDE SEQUENCE</scope>
    <source>
        <strain evidence="1">ATCC30299</strain>
    </source>
</reference>
<comment type="caution">
    <text evidence="1">The sequence shown here is derived from an EMBL/GenBank/DDBJ whole genome shotgun (WGS) entry which is preliminary data.</text>
</comment>
<dbReference type="Gene3D" id="2.40.160.10">
    <property type="entry name" value="Porin"/>
    <property type="match status" value="1"/>
</dbReference>
<sequence>MAKLENYQNLTKTHKDILDNGFCYKKDVQVNLYANIIGKLPGKLSIWHLEKDPFKKVSAFSRLSYQYDDLTFKNQLNTFLNHKFICEFAPSDNQNVKLRAELNSNLRESYFNRNSLILDCNYPNFNGSLSITNNCILKLTSVIGSKFGIGFDAAYDALKPHFPIYNGALWWKNDSFNVVVKHQSMNQDIYELGTVYVYGFTELNKTKIACEMKKEPNKDPELRFALMRNLTKNSSAKFRLAGNEVAGSLKVKVNPHLTVITSANLRNMPLLSPENTEFGVKLKLNF</sequence>
<dbReference type="AlphaFoldDB" id="A0AAU9JC62"/>
<organism evidence="1 2">
    <name type="scientific">Blepharisma stoltei</name>
    <dbReference type="NCBI Taxonomy" id="1481888"/>
    <lineage>
        <taxon>Eukaryota</taxon>
        <taxon>Sar</taxon>
        <taxon>Alveolata</taxon>
        <taxon>Ciliophora</taxon>
        <taxon>Postciliodesmatophora</taxon>
        <taxon>Heterotrichea</taxon>
        <taxon>Heterotrichida</taxon>
        <taxon>Blepharismidae</taxon>
        <taxon>Blepharisma</taxon>
    </lineage>
</organism>
<keyword evidence="2" id="KW-1185">Reference proteome</keyword>
<accession>A0AAU9JC62</accession>
<evidence type="ECO:0008006" key="3">
    <source>
        <dbReference type="Google" id="ProtNLM"/>
    </source>
</evidence>
<evidence type="ECO:0000313" key="1">
    <source>
        <dbReference type="EMBL" id="CAG9323098.1"/>
    </source>
</evidence>
<evidence type="ECO:0000313" key="2">
    <source>
        <dbReference type="Proteomes" id="UP001162131"/>
    </source>
</evidence>
<dbReference type="Proteomes" id="UP001162131">
    <property type="component" value="Unassembled WGS sequence"/>
</dbReference>
<protein>
    <recommendedName>
        <fullName evidence="3">Porin</fullName>
    </recommendedName>
</protein>
<name>A0AAU9JC62_9CILI</name>
<proteinExistence type="predicted"/>
<gene>
    <name evidence="1" type="ORF">BSTOLATCC_MIC33000</name>
</gene>
<dbReference type="InterPro" id="IPR023614">
    <property type="entry name" value="Porin_dom_sf"/>
</dbReference>